<accession>A0ABR2J124</accession>
<dbReference type="EMBL" id="JAPFFF010000014">
    <property type="protein sequence ID" value="KAK8871245.1"/>
    <property type="molecule type" value="Genomic_DNA"/>
</dbReference>
<evidence type="ECO:0000256" key="1">
    <source>
        <dbReference type="SAM" id="MobiDB-lite"/>
    </source>
</evidence>
<dbReference type="InterPro" id="IPR016024">
    <property type="entry name" value="ARM-type_fold"/>
</dbReference>
<protein>
    <submittedName>
        <fullName evidence="3">Nuclear cap-binding protein subunit 1</fullName>
    </submittedName>
</protein>
<dbReference type="InterPro" id="IPR027159">
    <property type="entry name" value="CBP80"/>
</dbReference>
<dbReference type="PANTHER" id="PTHR12412">
    <property type="entry name" value="CAP BINDING PROTEIN"/>
    <property type="match status" value="1"/>
</dbReference>
<feature type="compositionally biased region" description="Polar residues" evidence="1">
    <location>
        <begin position="1"/>
        <end position="11"/>
    </location>
</feature>
<reference evidence="3 4" key="1">
    <citation type="submission" date="2024-04" db="EMBL/GenBank/DDBJ databases">
        <title>Tritrichomonas musculus Genome.</title>
        <authorList>
            <person name="Alves-Ferreira E."/>
            <person name="Grigg M."/>
            <person name="Lorenzi H."/>
            <person name="Galac M."/>
        </authorList>
    </citation>
    <scope>NUCLEOTIDE SEQUENCE [LARGE SCALE GENOMIC DNA]</scope>
    <source>
        <strain evidence="3 4">EAF2021</strain>
    </source>
</reference>
<dbReference type="Pfam" id="PF09088">
    <property type="entry name" value="MIF4G_like"/>
    <property type="match status" value="1"/>
</dbReference>
<keyword evidence="4" id="KW-1185">Reference proteome</keyword>
<feature type="compositionally biased region" description="Polar residues" evidence="1">
    <location>
        <begin position="33"/>
        <end position="42"/>
    </location>
</feature>
<feature type="compositionally biased region" description="Basic and acidic residues" evidence="1">
    <location>
        <begin position="50"/>
        <end position="59"/>
    </location>
</feature>
<dbReference type="Gene3D" id="1.25.40.180">
    <property type="match status" value="3"/>
</dbReference>
<dbReference type="SUPFAM" id="SSF48371">
    <property type="entry name" value="ARM repeat"/>
    <property type="match status" value="2"/>
</dbReference>
<evidence type="ECO:0000313" key="3">
    <source>
        <dbReference type="EMBL" id="KAK8871245.1"/>
    </source>
</evidence>
<sequence length="776" mass="88449">MSEGEQPQNSEQPDETENHENVTNEAGEDSTNDNDNQQSKPTDQFGRTIRPSETEEGNKEPQVQFPPKRPLIDAETDLAYVLTLSPENTKNANQIAKVIAVAGNPSSRLTQKEIFDMATRLFTDYSKHIELLLQMLICSILRMSPQVESLAALFGIYCERFYSTYEDNLIQKVIPEALQDAFSKDHFRVVKLLLRFLGAFVSYKLVTQESFIKLLSNLADMIPKATPCRGENLSRAIIVACKTAPACINQEDLDPIYQKIGKFIETRPNNFIQRFSPFKDNNVSFLDYLYKSEPLQNFTEAYTPLFSKGDTSKAKTIPDIEFTFGEVDRAPFPFVVLPVEEVTAGFDPVLADIADDILVFYGDDANLTADQMLALPMLLNYKSLKLADKGDKSDGSHFIIPLFNSIILSDVLRIPSSYYKPAFHACVFMNLIEMLYDSHIIQTNLSPVILNLVNDISSLDTGCYFRFVRFFSHYVSLYRFSWVWNRWAGFSQFAENDMRLLFLRDVISHCYYFGNPDSVIKILKDNFSSILPPKPEKFEIESEERSDKLREALKSVSTDGVDSVKEFYEDIVSVSGDFTALKTLITNIFDMGDGDSGKTLRKIEEFGQIIKHYFNEDWKKKLIITSAFEFFSLMPPVLEQLIVYLISNEFCETSNFLSFFFDKTSNVVKIPESWELFNIIMESLVSKSLAEGNNNEAQDIVRKVFVTTSEFYKTKSQRSFDPVSERFIVGNLKEFGRNHYDIFASIDSEMNGLIASGDVDNDFRDIIQTISSFGSE</sequence>
<proteinExistence type="predicted"/>
<comment type="caution">
    <text evidence="3">The sequence shown here is derived from an EMBL/GenBank/DDBJ whole genome shotgun (WGS) entry which is preliminary data.</text>
</comment>
<feature type="domain" description="MIF4G-like type 1" evidence="2">
    <location>
        <begin position="351"/>
        <end position="508"/>
    </location>
</feature>
<dbReference type="PANTHER" id="PTHR12412:SF2">
    <property type="entry name" value="NUCLEAR CAP-BINDING PROTEIN SUBUNIT 1"/>
    <property type="match status" value="1"/>
</dbReference>
<organism evidence="3 4">
    <name type="scientific">Tritrichomonas musculus</name>
    <dbReference type="NCBI Taxonomy" id="1915356"/>
    <lineage>
        <taxon>Eukaryota</taxon>
        <taxon>Metamonada</taxon>
        <taxon>Parabasalia</taxon>
        <taxon>Tritrichomonadida</taxon>
        <taxon>Tritrichomonadidae</taxon>
        <taxon>Tritrichomonas</taxon>
    </lineage>
</organism>
<dbReference type="InterPro" id="IPR015172">
    <property type="entry name" value="MIF4G-like_typ-1"/>
</dbReference>
<evidence type="ECO:0000259" key="2">
    <source>
        <dbReference type="Pfam" id="PF09088"/>
    </source>
</evidence>
<evidence type="ECO:0000313" key="4">
    <source>
        <dbReference type="Proteomes" id="UP001470230"/>
    </source>
</evidence>
<name>A0ABR2J124_9EUKA</name>
<feature type="region of interest" description="Disordered" evidence="1">
    <location>
        <begin position="1"/>
        <end position="70"/>
    </location>
</feature>
<gene>
    <name evidence="3" type="ORF">M9Y10_009159</name>
</gene>
<dbReference type="Proteomes" id="UP001470230">
    <property type="component" value="Unassembled WGS sequence"/>
</dbReference>